<accession>S5XVM9</accession>
<reference evidence="2 3" key="1">
    <citation type="journal article" date="2014" name="BMC Genomics">
        <title>Architecture and functions of a multipartite genome of the methylotrophic bacterium Paracoccus aminophilus JCM 7686, containing primary and secondary chromids.</title>
        <authorList>
            <person name="Dziewit L."/>
            <person name="Czarnecki J."/>
            <person name="Wibberg D."/>
            <person name="Radlinska M."/>
            <person name="Mrozek P."/>
            <person name="Szymczak M."/>
            <person name="Schluter A."/>
            <person name="Puhler A."/>
            <person name="Bartosik D."/>
        </authorList>
    </citation>
    <scope>NUCLEOTIDE SEQUENCE [LARGE SCALE GENOMIC DNA]</scope>
    <source>
        <strain evidence="2">JCM 7686</strain>
    </source>
</reference>
<keyword evidence="1" id="KW-0472">Membrane</keyword>
<name>S5XVM9_PARAH</name>
<dbReference type="PATRIC" id="fig|1367847.3.peg.2253"/>
<dbReference type="RefSeq" id="WP_020950970.1">
    <property type="nucleotide sequence ID" value="NC_022041.1"/>
</dbReference>
<dbReference type="AlphaFoldDB" id="S5XVM9"/>
<evidence type="ECO:0000313" key="2">
    <source>
        <dbReference type="EMBL" id="AGT09332.1"/>
    </source>
</evidence>
<proteinExistence type="predicted"/>
<dbReference type="Proteomes" id="UP000015480">
    <property type="component" value="Chromosome"/>
</dbReference>
<protein>
    <submittedName>
        <fullName evidence="2">Uncharacterized protein</fullName>
    </submittedName>
</protein>
<dbReference type="KEGG" id="pami:JCM7686_2262"/>
<keyword evidence="1" id="KW-0812">Transmembrane</keyword>
<dbReference type="HOGENOM" id="CLU_2555176_0_0_5"/>
<evidence type="ECO:0000256" key="1">
    <source>
        <dbReference type="SAM" id="Phobius"/>
    </source>
</evidence>
<feature type="transmembrane region" description="Helical" evidence="1">
    <location>
        <begin position="25"/>
        <end position="49"/>
    </location>
</feature>
<keyword evidence="1" id="KW-1133">Transmembrane helix</keyword>
<gene>
    <name evidence="2" type="ORF">JCM7686_2262</name>
</gene>
<sequence length="82" mass="8553">MTVLAHQAEPVSGPARRIGELLSGAFRAVALVAATISAVILAATIWHVAASAISWADVQAFLAPTSLETQGRSIEQLVEGMR</sequence>
<dbReference type="EMBL" id="CP006650">
    <property type="protein sequence ID" value="AGT09332.1"/>
    <property type="molecule type" value="Genomic_DNA"/>
</dbReference>
<keyword evidence="3" id="KW-1185">Reference proteome</keyword>
<evidence type="ECO:0000313" key="3">
    <source>
        <dbReference type="Proteomes" id="UP000015480"/>
    </source>
</evidence>
<organism evidence="2 3">
    <name type="scientific">Paracoccus aminophilus JCM 7686</name>
    <dbReference type="NCBI Taxonomy" id="1367847"/>
    <lineage>
        <taxon>Bacteria</taxon>
        <taxon>Pseudomonadati</taxon>
        <taxon>Pseudomonadota</taxon>
        <taxon>Alphaproteobacteria</taxon>
        <taxon>Rhodobacterales</taxon>
        <taxon>Paracoccaceae</taxon>
        <taxon>Paracoccus</taxon>
    </lineage>
</organism>